<evidence type="ECO:0000256" key="1">
    <source>
        <dbReference type="ARBA" id="ARBA00004749"/>
    </source>
</evidence>
<feature type="compositionally biased region" description="Polar residues" evidence="7">
    <location>
        <begin position="1"/>
        <end position="10"/>
    </location>
</feature>
<dbReference type="PANTHER" id="PTHR21427:SF19">
    <property type="entry name" value="UBIQUINONE BIOSYNTHESIS PROTEIN COQ9, MITOCHONDRIAL"/>
    <property type="match status" value="1"/>
</dbReference>
<name>A0AAN4UTI7_9RHOB</name>
<dbReference type="Gene3D" id="1.10.357.10">
    <property type="entry name" value="Tetracycline Repressor, domain 2"/>
    <property type="match status" value="1"/>
</dbReference>
<protein>
    <submittedName>
        <fullName evidence="10">Ubiquinone biosynthesis protein COQ9</fullName>
    </submittedName>
</protein>
<dbReference type="NCBIfam" id="TIGR02396">
    <property type="entry name" value="diverge_rpsU"/>
    <property type="match status" value="1"/>
</dbReference>
<evidence type="ECO:0000313" key="12">
    <source>
        <dbReference type="Proteomes" id="UP000634647"/>
    </source>
</evidence>
<keyword evidence="5" id="KW-0446">Lipid-binding</keyword>
<comment type="caution">
    <text evidence="9">The sequence shown here is derived from an EMBL/GenBank/DDBJ whole genome shotgun (WGS) entry which is preliminary data.</text>
</comment>
<comment type="function">
    <text evidence="6">Membrane-associated protein that warps the membrane surface to access and bind aromatic isoprenes with high specificity, including ubiquinone (CoQ) isoprene intermediates and presents them directly to COQ7, therefore facilitating the COQ7-mediated hydroxylase step. Participates in the biosynthesis of coenzyme Q, also named ubiquinone, an essential lipid-soluble electron transporter for aerobic cellular respiration.</text>
</comment>
<dbReference type="Proteomes" id="UP000199541">
    <property type="component" value="Unassembled WGS sequence"/>
</dbReference>
<dbReference type="GO" id="GO:0006744">
    <property type="term" value="P:ubiquinone biosynthetic process"/>
    <property type="evidence" value="ECO:0007669"/>
    <property type="project" value="UniProtKB-KW"/>
</dbReference>
<dbReference type="EMBL" id="BNAB01000012">
    <property type="protein sequence ID" value="GHE03359.1"/>
    <property type="molecule type" value="Genomic_DNA"/>
</dbReference>
<sequence>MQDSQTTSADRQPEIGPRTGAGPEAEAILDAALNHVPFDGWSEATLRAATRDAGVDLALARALYPRGGVDLALAFHRRGDARMVERLAATDLSTMRFRDRIAAAMRYRLEAVEDRELVRRGSALFALPQHAADGARAIWGTADLIWRSLGDSSDDINWYTKRATLSGVYGSVVLYWLGDTSEGQQATWDFLDRRIEDVMRIEKVKAQVRENPVLSRVLAGPMRLLGHIHAPKGTPADLPGQFTHGK</sequence>
<dbReference type="InterPro" id="IPR013718">
    <property type="entry name" value="COQ9_C"/>
</dbReference>
<feature type="region of interest" description="Disordered" evidence="7">
    <location>
        <begin position="1"/>
        <end position="22"/>
    </location>
</feature>
<dbReference type="PANTHER" id="PTHR21427">
    <property type="entry name" value="UBIQUINONE BIOSYNTHESIS PROTEIN COQ9, MITOCHONDRIAL"/>
    <property type="match status" value="1"/>
</dbReference>
<dbReference type="GO" id="GO:0008289">
    <property type="term" value="F:lipid binding"/>
    <property type="evidence" value="ECO:0007669"/>
    <property type="project" value="UniProtKB-KW"/>
</dbReference>
<evidence type="ECO:0000256" key="7">
    <source>
        <dbReference type="SAM" id="MobiDB-lite"/>
    </source>
</evidence>
<evidence type="ECO:0000313" key="10">
    <source>
        <dbReference type="EMBL" id="SDX23988.1"/>
    </source>
</evidence>
<keyword evidence="11" id="KW-1185">Reference proteome</keyword>
<evidence type="ECO:0000313" key="9">
    <source>
        <dbReference type="EMBL" id="GHE03359.1"/>
    </source>
</evidence>
<keyword evidence="4" id="KW-0809">Transit peptide</keyword>
<dbReference type="AlphaFoldDB" id="A0AAN4UTI7"/>
<feature type="domain" description="COQ9 C-terminal" evidence="8">
    <location>
        <begin position="133"/>
        <end position="202"/>
    </location>
</feature>
<comment type="pathway">
    <text evidence="1">Cofactor biosynthesis; ubiquinone biosynthesis.</text>
</comment>
<proteinExistence type="inferred from homology"/>
<evidence type="ECO:0000256" key="4">
    <source>
        <dbReference type="ARBA" id="ARBA00022946"/>
    </source>
</evidence>
<reference evidence="9" key="1">
    <citation type="journal article" date="2014" name="Int. J. Syst. Evol. Microbiol.">
        <title>Complete genome sequence of Corynebacterium casei LMG S-19264T (=DSM 44701T), isolated from a smear-ripened cheese.</title>
        <authorList>
            <consortium name="US DOE Joint Genome Institute (JGI-PGF)"/>
            <person name="Walter F."/>
            <person name="Albersmeier A."/>
            <person name="Kalinowski J."/>
            <person name="Ruckert C."/>
        </authorList>
    </citation>
    <scope>NUCLEOTIDE SEQUENCE</scope>
    <source>
        <strain evidence="9">CGMCC 1.10859</strain>
    </source>
</reference>
<accession>A0AAN4UTI7</accession>
<organism evidence="9 12">
    <name type="scientific">Allgaiera indica</name>
    <dbReference type="NCBI Taxonomy" id="765699"/>
    <lineage>
        <taxon>Bacteria</taxon>
        <taxon>Pseudomonadati</taxon>
        <taxon>Pseudomonadota</taxon>
        <taxon>Alphaproteobacteria</taxon>
        <taxon>Rhodobacterales</taxon>
        <taxon>Paracoccaceae</taxon>
        <taxon>Allgaiera</taxon>
    </lineage>
</organism>
<keyword evidence="3" id="KW-0831">Ubiquinone biosynthesis</keyword>
<evidence type="ECO:0000256" key="5">
    <source>
        <dbReference type="ARBA" id="ARBA00023121"/>
    </source>
</evidence>
<evidence type="ECO:0000313" key="11">
    <source>
        <dbReference type="Proteomes" id="UP000199541"/>
    </source>
</evidence>
<reference evidence="9" key="3">
    <citation type="submission" date="2023-06" db="EMBL/GenBank/DDBJ databases">
        <authorList>
            <person name="Sun Q."/>
            <person name="Zhou Y."/>
        </authorList>
    </citation>
    <scope>NUCLEOTIDE SEQUENCE</scope>
    <source>
        <strain evidence="9">CGMCC 1.10859</strain>
    </source>
</reference>
<dbReference type="Proteomes" id="UP000634647">
    <property type="component" value="Unassembled WGS sequence"/>
</dbReference>
<evidence type="ECO:0000256" key="3">
    <source>
        <dbReference type="ARBA" id="ARBA00022688"/>
    </source>
</evidence>
<dbReference type="Pfam" id="PF08511">
    <property type="entry name" value="COQ9"/>
    <property type="match status" value="1"/>
</dbReference>
<dbReference type="InterPro" id="IPR012762">
    <property type="entry name" value="Ubiq_biosynth_COQ9"/>
</dbReference>
<comment type="similarity">
    <text evidence="2">Belongs to the COQ9 family.</text>
</comment>
<dbReference type="EMBL" id="FNOB01000012">
    <property type="protein sequence ID" value="SDX23988.1"/>
    <property type="molecule type" value="Genomic_DNA"/>
</dbReference>
<evidence type="ECO:0000256" key="2">
    <source>
        <dbReference type="ARBA" id="ARBA00010766"/>
    </source>
</evidence>
<evidence type="ECO:0000256" key="6">
    <source>
        <dbReference type="ARBA" id="ARBA00058104"/>
    </source>
</evidence>
<gene>
    <name evidence="9" type="ORF">GCM10008024_26300</name>
    <name evidence="10" type="ORF">SAMN05444006_11269</name>
</gene>
<evidence type="ECO:0000259" key="8">
    <source>
        <dbReference type="Pfam" id="PF08511"/>
    </source>
</evidence>
<keyword evidence="10" id="KW-0830">Ubiquinone</keyword>
<reference evidence="10 11" key="2">
    <citation type="submission" date="2016-10" db="EMBL/GenBank/DDBJ databases">
        <authorList>
            <person name="Varghese N."/>
            <person name="Submissions S."/>
        </authorList>
    </citation>
    <scope>NUCLEOTIDE SEQUENCE [LARGE SCALE GENOMIC DNA]</scope>
    <source>
        <strain evidence="10 11">DSM 24802</strain>
    </source>
</reference>